<organism evidence="1 2">
    <name type="scientific">Bos mutus</name>
    <name type="common">wild yak</name>
    <dbReference type="NCBI Taxonomy" id="72004"/>
    <lineage>
        <taxon>Eukaryota</taxon>
        <taxon>Metazoa</taxon>
        <taxon>Chordata</taxon>
        <taxon>Craniata</taxon>
        <taxon>Vertebrata</taxon>
        <taxon>Euteleostomi</taxon>
        <taxon>Mammalia</taxon>
        <taxon>Eutheria</taxon>
        <taxon>Laurasiatheria</taxon>
        <taxon>Artiodactyla</taxon>
        <taxon>Ruminantia</taxon>
        <taxon>Pecora</taxon>
        <taxon>Bovidae</taxon>
        <taxon>Bovinae</taxon>
        <taxon>Bos</taxon>
    </lineage>
</organism>
<dbReference type="PANTHER" id="PTHR28360">
    <property type="entry name" value="DYNACTIN SUBUNIT 3"/>
    <property type="match status" value="1"/>
</dbReference>
<sequence length="197" mass="22362">MAAVTDVQRLQARVEELERWVYGPGGSRGSRKVADGLVKVQVALGNIASKRERVKVLYKKIEDLIKYLDPEYIDRIALPDASKLQFILAGKEQFILSQVALLEQVEALVPMLDSTHIKAVPEHAARLQRLAQIHIQQQDQCVEITEESKALLEEYNKTILILTLTCDQTMLLSKQFVQWDELLCQLEAAKQVKPVEE</sequence>
<dbReference type="AlphaFoldDB" id="A0A6B0RUJ4"/>
<dbReference type="GO" id="GO:0005869">
    <property type="term" value="C:dynactin complex"/>
    <property type="evidence" value="ECO:0007669"/>
    <property type="project" value="InterPro"/>
</dbReference>
<accession>A0A6B0RUJ4</accession>
<gene>
    <name evidence="1" type="ORF">E5288_WYG001820</name>
</gene>
<reference evidence="1" key="1">
    <citation type="submission" date="2019-10" db="EMBL/GenBank/DDBJ databases">
        <title>The sequence and de novo assembly of the wild yak genome.</title>
        <authorList>
            <person name="Liu Y."/>
        </authorList>
    </citation>
    <scope>NUCLEOTIDE SEQUENCE [LARGE SCALE GENOMIC DNA]</scope>
    <source>
        <strain evidence="1">WY2019</strain>
    </source>
</reference>
<dbReference type="InterPro" id="IPR009991">
    <property type="entry name" value="DCTN3"/>
</dbReference>
<dbReference type="GO" id="GO:0061640">
    <property type="term" value="P:cytoskeleton-dependent cytokinesis"/>
    <property type="evidence" value="ECO:0007669"/>
    <property type="project" value="InterPro"/>
</dbReference>
<protein>
    <recommendedName>
        <fullName evidence="3">Dynactin subunit 3</fullName>
    </recommendedName>
</protein>
<name>A0A6B0RUJ4_9CETA</name>
<keyword evidence="2" id="KW-1185">Reference proteome</keyword>
<proteinExistence type="predicted"/>
<evidence type="ECO:0008006" key="3">
    <source>
        <dbReference type="Google" id="ProtNLM"/>
    </source>
</evidence>
<comment type="caution">
    <text evidence="1">The sequence shown here is derived from an EMBL/GenBank/DDBJ whole genome shotgun (WGS) entry which is preliminary data.</text>
</comment>
<dbReference type="PANTHER" id="PTHR28360:SF1">
    <property type="entry name" value="DYNACTIN SUBUNIT 3"/>
    <property type="match status" value="1"/>
</dbReference>
<dbReference type="EMBL" id="VBQZ03000094">
    <property type="protein sequence ID" value="MXQ93525.1"/>
    <property type="molecule type" value="Genomic_DNA"/>
</dbReference>
<evidence type="ECO:0000313" key="2">
    <source>
        <dbReference type="Proteomes" id="UP000322234"/>
    </source>
</evidence>
<dbReference type="Pfam" id="PF07426">
    <property type="entry name" value="Dynactin_p22"/>
    <property type="match status" value="1"/>
</dbReference>
<evidence type="ECO:0000313" key="1">
    <source>
        <dbReference type="EMBL" id="MXQ93525.1"/>
    </source>
</evidence>
<dbReference type="Proteomes" id="UP000322234">
    <property type="component" value="Unassembled WGS sequence"/>
</dbReference>